<evidence type="ECO:0000256" key="1">
    <source>
        <dbReference type="SAM" id="MobiDB-lite"/>
    </source>
</evidence>
<feature type="compositionally biased region" description="Low complexity" evidence="1">
    <location>
        <begin position="793"/>
        <end position="822"/>
    </location>
</feature>
<evidence type="ECO:0000259" key="2">
    <source>
        <dbReference type="PROSITE" id="PS50003"/>
    </source>
</evidence>
<dbReference type="Proteomes" id="UP000790833">
    <property type="component" value="Unassembled WGS sequence"/>
</dbReference>
<protein>
    <recommendedName>
        <fullName evidence="2">PH domain-containing protein</fullName>
    </recommendedName>
</protein>
<name>A0A9P7VBH2_9ASCO</name>
<accession>A0A9P7VBH2</accession>
<comment type="caution">
    <text evidence="3">The sequence shown here is derived from an EMBL/GenBank/DDBJ whole genome shotgun (WGS) entry which is preliminary data.</text>
</comment>
<feature type="region of interest" description="Disordered" evidence="1">
    <location>
        <begin position="544"/>
        <end position="575"/>
    </location>
</feature>
<reference evidence="3" key="1">
    <citation type="submission" date="2021-03" db="EMBL/GenBank/DDBJ databases">
        <authorList>
            <person name="Palmer J.M."/>
        </authorList>
    </citation>
    <scope>NUCLEOTIDE SEQUENCE</scope>
    <source>
        <strain evidence="3">ARV_011</strain>
    </source>
</reference>
<feature type="region of interest" description="Disordered" evidence="1">
    <location>
        <begin position="431"/>
        <end position="464"/>
    </location>
</feature>
<dbReference type="InterPro" id="IPR001849">
    <property type="entry name" value="PH_domain"/>
</dbReference>
<dbReference type="Pfam" id="PF25381">
    <property type="entry name" value="PH_26"/>
    <property type="match status" value="1"/>
</dbReference>
<dbReference type="OrthoDB" id="5563754at2759"/>
<dbReference type="AlphaFoldDB" id="A0A9P7VBH2"/>
<feature type="compositionally biased region" description="Low complexity" evidence="1">
    <location>
        <begin position="842"/>
        <end position="859"/>
    </location>
</feature>
<feature type="compositionally biased region" description="Polar residues" evidence="1">
    <location>
        <begin position="919"/>
        <end position="941"/>
    </location>
</feature>
<gene>
    <name evidence="3" type="ORF">KQ657_004412</name>
</gene>
<dbReference type="RefSeq" id="XP_043050280.1">
    <property type="nucleotide sequence ID" value="XM_043195083.1"/>
</dbReference>
<feature type="region of interest" description="Disordered" evidence="1">
    <location>
        <begin position="622"/>
        <end position="1016"/>
    </location>
</feature>
<evidence type="ECO:0000313" key="3">
    <source>
        <dbReference type="EMBL" id="KAG7194733.1"/>
    </source>
</evidence>
<feature type="domain" description="PH" evidence="2">
    <location>
        <begin position="55"/>
        <end position="175"/>
    </location>
</feature>
<evidence type="ECO:0000313" key="4">
    <source>
        <dbReference type="Proteomes" id="UP000790833"/>
    </source>
</evidence>
<feature type="compositionally biased region" description="Low complexity" evidence="1">
    <location>
        <begin position="888"/>
        <end position="898"/>
    </location>
</feature>
<sequence>MNSVIKRLALGSGSPSPQQKKQFEGDSILLNKADAEEISPELVPIVTLLSSQLHRRYHEGLFMLYYDLNTEGKPAAREWKEVYGILTGSQLAFWDAANLSEFRNNPSALLETTAKPNYINLTDAVYNAMKVLPLASQTLNNVIVVSTTLKNRYIIQFKLTKDLLEWYAVLQLANFENSSLQAAYTGALLSARGSRLSDIRTILAEKRFNHEDWVSIRYGSGMAWKRCYAVVEPSSWKRKSFHPGRILLYENDQQKKKQLMGVIINATTVVAVYPQSHILIDHSTMLRVEALINVKTPNVAPKVSKKDLENFKQTPVFIMPEQHSSVPGFDTLIRFLVPLLDSFGLYGRPKRLKADRLDPESLLFGLPTLPRVHYLNVDDVTPLTENPDCLNWNLKIWNERIKLILQSKLEKGYEGCGSSRGYAGAITSLSSPASSRNASGSPQKLDFSTAPPPPPAGAIGNNLKGHPATSTDFYHLLNNGSQSTFAASNPPIPVVTIDSVDDEKDITSGGNPAHKSVQLDEIYRTYAGETTSILDGLNRVTLSENPYPKTDSHLFADDDEDEDEDEDSDDEHIDPRKLAGFSAWNSNRNSSHLSVQSPMTQYHNFHEQFNQVAGRSAAIDMDRVDSSTPPPPPPPKHLKEGSHTKPLGGTLGLGLSTETITPYPTSQPVNSEVRSSVAHLSTDQKSIHSQSGKIISANSSPYSDGETSQNDDNPVQHVVPYPVSNSTNKPRYIHSPNVNQSGGQAQKFVSEPNARSSPPKSYGAVVPPLSSQPGHGRGNAPVQGNAAGSYGRPMQQQQQVPPQYQGKPQQFHGQSPQQFQGHPMRIHMPQQNQQPPPPPPQQQQQPQRWAPQQQPQQQQRYQASGIPPNVNYQAPQKYSGVPPNVNYHQQQQQQHQAQYRSRMGGPPQPRGPQQFEVYGSNSNNSSSLFQYQSHPQPLNQHQQQQQRGQQQQGQQQQGQQQQGQQQQGQQQQGQQQQGQQQQGQQPGAHQRYQSPLQQQQQQRPQYSTPSSSFRQY</sequence>
<proteinExistence type="predicted"/>
<dbReference type="PROSITE" id="PS50003">
    <property type="entry name" value="PH_DOMAIN"/>
    <property type="match status" value="1"/>
</dbReference>
<feature type="compositionally biased region" description="Low complexity" evidence="1">
    <location>
        <begin position="431"/>
        <end position="442"/>
    </location>
</feature>
<dbReference type="Gene3D" id="2.30.29.30">
    <property type="entry name" value="Pleckstrin-homology domain (PH domain)/Phosphotyrosine-binding domain (PTB)"/>
    <property type="match status" value="1"/>
</dbReference>
<dbReference type="InterPro" id="IPR011993">
    <property type="entry name" value="PH-like_dom_sf"/>
</dbReference>
<feature type="compositionally biased region" description="Acidic residues" evidence="1">
    <location>
        <begin position="557"/>
        <end position="572"/>
    </location>
</feature>
<dbReference type="InterPro" id="IPR058155">
    <property type="entry name" value="Skg3/CAF120-like_PH"/>
</dbReference>
<feature type="compositionally biased region" description="Low complexity" evidence="1">
    <location>
        <begin position="942"/>
        <end position="1016"/>
    </location>
</feature>
<feature type="compositionally biased region" description="Polar residues" evidence="1">
    <location>
        <begin position="662"/>
        <end position="713"/>
    </location>
</feature>
<keyword evidence="4" id="KW-1185">Reference proteome</keyword>
<dbReference type="SMART" id="SM00233">
    <property type="entry name" value="PH"/>
    <property type="match status" value="1"/>
</dbReference>
<dbReference type="GeneID" id="66117786"/>
<organism evidence="3 4">
    <name type="scientific">Scheffersomyces spartinae</name>
    <dbReference type="NCBI Taxonomy" id="45513"/>
    <lineage>
        <taxon>Eukaryota</taxon>
        <taxon>Fungi</taxon>
        <taxon>Dikarya</taxon>
        <taxon>Ascomycota</taxon>
        <taxon>Saccharomycotina</taxon>
        <taxon>Pichiomycetes</taxon>
        <taxon>Debaryomycetaceae</taxon>
        <taxon>Scheffersomyces</taxon>
    </lineage>
</organism>
<dbReference type="EMBL" id="JAHMUF010000006">
    <property type="protein sequence ID" value="KAG7194733.1"/>
    <property type="molecule type" value="Genomic_DNA"/>
</dbReference>